<dbReference type="InterPro" id="IPR031165">
    <property type="entry name" value="GNAT_YJDJ"/>
</dbReference>
<evidence type="ECO:0000313" key="3">
    <source>
        <dbReference type="Proteomes" id="UP000008851"/>
    </source>
</evidence>
<dbReference type="Gene3D" id="3.40.630.30">
    <property type="match status" value="1"/>
</dbReference>
<protein>
    <recommendedName>
        <fullName evidence="1">N-acetyltransferase domain-containing protein</fullName>
    </recommendedName>
</protein>
<dbReference type="EMBL" id="CP003057">
    <property type="protein sequence ID" value="AEQ97132.1"/>
    <property type="molecule type" value="Genomic_DNA"/>
</dbReference>
<reference evidence="2 3" key="1">
    <citation type="journal article" date="2011" name="J. Bacteriol.">
        <title>Two new complete genome sequences offer insight into host and tissue specificity of plant pathogenic Xanthomonas spp.</title>
        <authorList>
            <person name="Bogdanove A.J."/>
            <person name="Koebnik R."/>
            <person name="Lu H."/>
            <person name="Furutani A."/>
            <person name="Angiuoli S.V."/>
            <person name="Patil P.B."/>
            <person name="Van Sluys M.A."/>
            <person name="Ryan R.P."/>
            <person name="Meyer D.F."/>
            <person name="Han S.W."/>
            <person name="Aparna G."/>
            <person name="Rajaram M."/>
            <person name="Delcher A.L."/>
            <person name="Phillippy A.M."/>
            <person name="Puiu D."/>
            <person name="Schatz M.C."/>
            <person name="Shumway M."/>
            <person name="Sommer D.D."/>
            <person name="Trapnell C."/>
            <person name="Benahmed F."/>
            <person name="Dimitrov G."/>
            <person name="Madupu R."/>
            <person name="Radune D."/>
            <person name="Sullivan S."/>
            <person name="Jha G."/>
            <person name="Ishihara H."/>
            <person name="Lee S.W."/>
            <person name="Pandey A."/>
            <person name="Sharma V."/>
            <person name="Sriariyanun M."/>
            <person name="Szurek B."/>
            <person name="Vera-Cruz C.M."/>
            <person name="Dorman K.S."/>
            <person name="Ronald P.C."/>
            <person name="Verdier V."/>
            <person name="Dow J.M."/>
            <person name="Sonti R.V."/>
            <person name="Tsuge S."/>
            <person name="Brendel V.P."/>
            <person name="Rabinowicz P.D."/>
            <person name="Leach J.E."/>
            <person name="White F.F."/>
            <person name="Salzberg S.L."/>
        </authorList>
    </citation>
    <scope>NUCLEOTIDE SEQUENCE [LARGE SCALE GENOMIC DNA]</scope>
    <source>
        <strain evidence="2 3">BLS256</strain>
    </source>
</reference>
<dbReference type="PANTHER" id="PTHR31435:SF9">
    <property type="entry name" value="PROTEIN NATD1"/>
    <property type="match status" value="1"/>
</dbReference>
<dbReference type="PANTHER" id="PTHR31435">
    <property type="entry name" value="PROTEIN NATD1"/>
    <property type="match status" value="1"/>
</dbReference>
<dbReference type="eggNOG" id="COG2388">
    <property type="taxonomic scope" value="Bacteria"/>
</dbReference>
<dbReference type="Pfam" id="PF14542">
    <property type="entry name" value="Acetyltransf_CG"/>
    <property type="match status" value="1"/>
</dbReference>
<organism evidence="2 3">
    <name type="scientific">Xanthomonas oryzae pv. oryzicola (strain BLS256)</name>
    <dbReference type="NCBI Taxonomy" id="383407"/>
    <lineage>
        <taxon>Bacteria</taxon>
        <taxon>Pseudomonadati</taxon>
        <taxon>Pseudomonadota</taxon>
        <taxon>Gammaproteobacteria</taxon>
        <taxon>Lysobacterales</taxon>
        <taxon>Lysobacteraceae</taxon>
        <taxon>Xanthomonas</taxon>
    </lineage>
</organism>
<evidence type="ECO:0000313" key="2">
    <source>
        <dbReference type="EMBL" id="AEQ97132.1"/>
    </source>
</evidence>
<dbReference type="Proteomes" id="UP000008851">
    <property type="component" value="Chromosome"/>
</dbReference>
<dbReference type="InterPro" id="IPR045057">
    <property type="entry name" value="Gcn5-rel_NAT"/>
</dbReference>
<dbReference type="KEGG" id="xor:XOC_3033"/>
<dbReference type="AlphaFoldDB" id="G7TLY1"/>
<dbReference type="PROSITE" id="PS51729">
    <property type="entry name" value="GNAT_YJDJ"/>
    <property type="match status" value="1"/>
</dbReference>
<dbReference type="InterPro" id="IPR016181">
    <property type="entry name" value="Acyl_CoA_acyltransferase"/>
</dbReference>
<feature type="domain" description="N-acetyltransferase" evidence="1">
    <location>
        <begin position="47"/>
        <end position="132"/>
    </location>
</feature>
<dbReference type="HOGENOM" id="CLU_132888_0_2_6"/>
<evidence type="ECO:0000259" key="1">
    <source>
        <dbReference type="PROSITE" id="PS51729"/>
    </source>
</evidence>
<proteinExistence type="predicted"/>
<sequence>MSVFSTRLATDYSIDSLSRRRGIALVTLMIAPCLVQAMREMSKVHAEHDLAGQRFNIDTDGHRAELAYRREGEIMTITHTQVPDAIGGRGIAAVLVAAALDYARQSGLKVVPACSYADAYVRQHPQFQDLLA</sequence>
<gene>
    <name evidence="2" type="ORF">XOC_3033</name>
</gene>
<name>G7TLY1_XANOB</name>
<dbReference type="SUPFAM" id="SSF55729">
    <property type="entry name" value="Acyl-CoA N-acyltransferases (Nat)"/>
    <property type="match status" value="1"/>
</dbReference>
<accession>G7TLY1</accession>